<gene>
    <name evidence="1" type="ORF">OXX778_LOCUS12758</name>
</gene>
<dbReference type="AlphaFoldDB" id="A0A814BIY7"/>
<evidence type="ECO:0000313" key="1">
    <source>
        <dbReference type="EMBL" id="CAF0928165.1"/>
    </source>
</evidence>
<keyword evidence="2" id="KW-1185">Reference proteome</keyword>
<dbReference type="EMBL" id="CAJNOC010002351">
    <property type="protein sequence ID" value="CAF0928165.1"/>
    <property type="molecule type" value="Genomic_DNA"/>
</dbReference>
<dbReference type="Proteomes" id="UP000663879">
    <property type="component" value="Unassembled WGS sequence"/>
</dbReference>
<proteinExistence type="predicted"/>
<sequence>MFASAMNVTNSPKKSCQSIVKQEHENQECSIKKTELIIENKLSNFTSKIESLEKTTNKQKSSFKFIKQNIANMKSALKCTHESVNQLTLDIDSVNQRTEKIALRWK</sequence>
<organism evidence="1 2">
    <name type="scientific">Brachionus calyciflorus</name>
    <dbReference type="NCBI Taxonomy" id="104777"/>
    <lineage>
        <taxon>Eukaryota</taxon>
        <taxon>Metazoa</taxon>
        <taxon>Spiralia</taxon>
        <taxon>Gnathifera</taxon>
        <taxon>Rotifera</taxon>
        <taxon>Eurotatoria</taxon>
        <taxon>Monogononta</taxon>
        <taxon>Pseudotrocha</taxon>
        <taxon>Ploima</taxon>
        <taxon>Brachionidae</taxon>
        <taxon>Brachionus</taxon>
    </lineage>
</organism>
<reference evidence="1" key="1">
    <citation type="submission" date="2021-02" db="EMBL/GenBank/DDBJ databases">
        <authorList>
            <person name="Nowell W R."/>
        </authorList>
    </citation>
    <scope>NUCLEOTIDE SEQUENCE</scope>
    <source>
        <strain evidence="1">Ploen Becks lab</strain>
    </source>
</reference>
<name>A0A814BIY7_9BILA</name>
<protein>
    <submittedName>
        <fullName evidence="1">Uncharacterized protein</fullName>
    </submittedName>
</protein>
<comment type="caution">
    <text evidence="1">The sequence shown here is derived from an EMBL/GenBank/DDBJ whole genome shotgun (WGS) entry which is preliminary data.</text>
</comment>
<evidence type="ECO:0000313" key="2">
    <source>
        <dbReference type="Proteomes" id="UP000663879"/>
    </source>
</evidence>
<accession>A0A814BIY7</accession>